<feature type="binding site" evidence="10">
    <location>
        <begin position="185"/>
        <end position="187"/>
    </location>
    <ligand>
        <name>FAD</name>
        <dbReference type="ChEBI" id="CHEBI:57692"/>
    </ligand>
</feature>
<feature type="binding site" evidence="9">
    <location>
        <position position="98"/>
    </location>
    <ligand>
        <name>substrate</name>
    </ligand>
</feature>
<proteinExistence type="predicted"/>
<accession>A0A9X8R8F8</accession>
<evidence type="ECO:0000259" key="11">
    <source>
        <dbReference type="Pfam" id="PF01619"/>
    </source>
</evidence>
<dbReference type="Gene3D" id="3.20.20.220">
    <property type="match status" value="1"/>
</dbReference>
<evidence type="ECO:0000256" key="8">
    <source>
        <dbReference type="ARBA" id="ARBA00048779"/>
    </source>
</evidence>
<keyword evidence="6" id="KW-0560">Oxidoreductase</keyword>
<sequence>MEKLLSNTFQTLAKNKTANKMAKKYGLKFGARRFVAGDVTEQAIECVRKINQNGMVAMLNYLGEYVFTVEAALEATENCLKTLDAIHESGIDSNLSVKITSLGLDISKDLCIQNLKLILDRARVYGNFVRIEMEDYSHCQLTLDIYKELRKEYENIGTVIQAYLYRTEEDIHDLNRYNANLRLVKGAYKEPISVAFPKKSDVDKNYEKIIKTHLLNGNYAGIATHDDVMVEKVIQFTEQQGIPKTQFEFQMLYGIRSDLQKKLANLGYKVRVYVPYGTDWFGYFMRRLAERPENVSFVLKNTFK</sequence>
<dbReference type="GO" id="GO:0010133">
    <property type="term" value="P:L-proline catabolic process to L-glutamate"/>
    <property type="evidence" value="ECO:0007669"/>
    <property type="project" value="InterPro"/>
</dbReference>
<keyword evidence="5 10" id="KW-0274">FAD</keyword>
<dbReference type="PIRSF" id="PIRSF000196">
    <property type="entry name" value="Pro_dehydrog"/>
    <property type="match status" value="1"/>
</dbReference>
<evidence type="ECO:0000256" key="4">
    <source>
        <dbReference type="ARBA" id="ARBA00022741"/>
    </source>
</evidence>
<dbReference type="InterPro" id="IPR008219">
    <property type="entry name" value="PRODH_bac_arc"/>
</dbReference>
<dbReference type="InterPro" id="IPR015659">
    <property type="entry name" value="Proline_oxidase"/>
</dbReference>
<dbReference type="GO" id="GO:0000166">
    <property type="term" value="F:nucleotide binding"/>
    <property type="evidence" value="ECO:0007669"/>
    <property type="project" value="UniProtKB-KW"/>
</dbReference>
<name>A0A9X8R8F8_9BACI</name>
<feature type="binding site" evidence="10">
    <location>
        <begin position="224"/>
        <end position="225"/>
    </location>
    <ligand>
        <name>FAD</name>
        <dbReference type="ChEBI" id="CHEBI:57692"/>
    </ligand>
</feature>
<dbReference type="SUPFAM" id="SSF51730">
    <property type="entry name" value="FAD-linked oxidoreductase"/>
    <property type="match status" value="1"/>
</dbReference>
<dbReference type="EC" id="1.5.5.2" evidence="2"/>
<dbReference type="Proteomes" id="UP000185829">
    <property type="component" value="Unassembled WGS sequence"/>
</dbReference>
<comment type="pathway">
    <text evidence="1">Amino-acid degradation; L-proline degradation into L-glutamate; L-glutamate from L-proline: step 1/2.</text>
</comment>
<organism evidence="12 13">
    <name type="scientific">Peribacillus simplex</name>
    <dbReference type="NCBI Taxonomy" id="1478"/>
    <lineage>
        <taxon>Bacteria</taxon>
        <taxon>Bacillati</taxon>
        <taxon>Bacillota</taxon>
        <taxon>Bacilli</taxon>
        <taxon>Bacillales</taxon>
        <taxon>Bacillaceae</taxon>
        <taxon>Peribacillus</taxon>
    </lineage>
</organism>
<dbReference type="RefSeq" id="WP_076368018.1">
    <property type="nucleotide sequence ID" value="NZ_FTMX01000002.1"/>
</dbReference>
<comment type="cofactor">
    <cofactor evidence="10">
        <name>FAD</name>
        <dbReference type="ChEBI" id="CHEBI:57692"/>
    </cofactor>
    <text evidence="10">Binds 1 FAD per subunit.</text>
</comment>
<evidence type="ECO:0000256" key="1">
    <source>
        <dbReference type="ARBA" id="ARBA00004739"/>
    </source>
</evidence>
<reference evidence="12 13" key="1">
    <citation type="submission" date="2017-01" db="EMBL/GenBank/DDBJ databases">
        <authorList>
            <person name="Varghese N."/>
            <person name="Submissions S."/>
        </authorList>
    </citation>
    <scope>NUCLEOTIDE SEQUENCE [LARGE SCALE GENOMIC DNA]</scope>
    <source>
        <strain evidence="12 13">RUG2-6</strain>
    </source>
</reference>
<dbReference type="InterPro" id="IPR002872">
    <property type="entry name" value="Proline_DH_dom"/>
</dbReference>
<dbReference type="Pfam" id="PF01619">
    <property type="entry name" value="Pro_dh"/>
    <property type="match status" value="1"/>
</dbReference>
<evidence type="ECO:0000256" key="2">
    <source>
        <dbReference type="ARBA" id="ARBA00012695"/>
    </source>
</evidence>
<evidence type="ECO:0000313" key="13">
    <source>
        <dbReference type="Proteomes" id="UP000185829"/>
    </source>
</evidence>
<feature type="binding site" evidence="9">
    <location>
        <position position="287"/>
    </location>
    <ligand>
        <name>substrate</name>
    </ligand>
</feature>
<dbReference type="AlphaFoldDB" id="A0A9X8R8F8"/>
<dbReference type="GO" id="GO:0004657">
    <property type="term" value="F:proline dehydrogenase activity"/>
    <property type="evidence" value="ECO:0007669"/>
    <property type="project" value="UniProtKB-EC"/>
</dbReference>
<feature type="binding site" evidence="9">
    <location>
        <position position="286"/>
    </location>
    <ligand>
        <name>substrate</name>
    </ligand>
</feature>
<comment type="catalytic activity">
    <reaction evidence="8">
        <text>L-proline + a quinone = (S)-1-pyrroline-5-carboxylate + a quinol + H(+)</text>
        <dbReference type="Rhea" id="RHEA:23784"/>
        <dbReference type="ChEBI" id="CHEBI:15378"/>
        <dbReference type="ChEBI" id="CHEBI:17388"/>
        <dbReference type="ChEBI" id="CHEBI:24646"/>
        <dbReference type="ChEBI" id="CHEBI:60039"/>
        <dbReference type="ChEBI" id="CHEBI:132124"/>
        <dbReference type="EC" id="1.5.5.2"/>
    </reaction>
</comment>
<feature type="binding site" evidence="10">
    <location>
        <position position="161"/>
    </location>
    <ligand>
        <name>FAD</name>
        <dbReference type="ChEBI" id="CHEBI:57692"/>
    </ligand>
</feature>
<evidence type="ECO:0000256" key="6">
    <source>
        <dbReference type="ARBA" id="ARBA00023002"/>
    </source>
</evidence>
<evidence type="ECO:0000256" key="10">
    <source>
        <dbReference type="PIRSR" id="PIRSR000196-2"/>
    </source>
</evidence>
<evidence type="ECO:0000313" key="12">
    <source>
        <dbReference type="EMBL" id="SIR04224.1"/>
    </source>
</evidence>
<keyword evidence="7" id="KW-0642">Proline metabolism</keyword>
<evidence type="ECO:0000256" key="7">
    <source>
        <dbReference type="ARBA" id="ARBA00023062"/>
    </source>
</evidence>
<feature type="binding site" evidence="10">
    <location>
        <position position="133"/>
    </location>
    <ligand>
        <name>FAD</name>
        <dbReference type="ChEBI" id="CHEBI:57692"/>
    </ligand>
</feature>
<evidence type="ECO:0000256" key="3">
    <source>
        <dbReference type="ARBA" id="ARBA00022630"/>
    </source>
</evidence>
<keyword evidence="3" id="KW-0285">Flavoprotein</keyword>
<feature type="domain" description="Proline dehydrogenase" evidence="11">
    <location>
        <begin position="45"/>
        <end position="298"/>
    </location>
</feature>
<keyword evidence="4 10" id="KW-0547">Nucleotide-binding</keyword>
<dbReference type="EMBL" id="FTMX01000002">
    <property type="protein sequence ID" value="SIR04224.1"/>
    <property type="molecule type" value="Genomic_DNA"/>
</dbReference>
<comment type="caution">
    <text evidence="12">The sequence shown here is derived from an EMBL/GenBank/DDBJ whole genome shotgun (WGS) entry which is preliminary data.</text>
</comment>
<dbReference type="PANTHER" id="PTHR13914">
    <property type="entry name" value="PROLINE OXIDASE"/>
    <property type="match status" value="1"/>
</dbReference>
<feature type="binding site" evidence="10">
    <location>
        <position position="199"/>
    </location>
    <ligand>
        <name>FAD</name>
        <dbReference type="ChEBI" id="CHEBI:57692"/>
    </ligand>
</feature>
<evidence type="ECO:0000256" key="5">
    <source>
        <dbReference type="ARBA" id="ARBA00022827"/>
    </source>
</evidence>
<dbReference type="InterPro" id="IPR029041">
    <property type="entry name" value="FAD-linked_oxidoreductase-like"/>
</dbReference>
<evidence type="ECO:0000256" key="9">
    <source>
        <dbReference type="PIRSR" id="PIRSR000196-1"/>
    </source>
</evidence>
<dbReference type="PANTHER" id="PTHR13914:SF0">
    <property type="entry name" value="PROLINE DEHYDROGENASE 1, MITOCHONDRIAL"/>
    <property type="match status" value="1"/>
</dbReference>
<protein>
    <recommendedName>
        <fullName evidence="2">proline dehydrogenase</fullName>
        <ecNumber evidence="2">1.5.5.2</ecNumber>
    </recommendedName>
</protein>
<gene>
    <name evidence="12" type="ORF">SAMN05878482_102842</name>
</gene>